<name>A0A450S166_9GAMM</name>
<dbReference type="InterPro" id="IPR036782">
    <property type="entry name" value="NE0471-like_N"/>
</dbReference>
<gene>
    <name evidence="1" type="ORF">BECKDK2373B_GA0170837_101060</name>
</gene>
<dbReference type="Pfam" id="PF10387">
    <property type="entry name" value="DUF2442"/>
    <property type="match status" value="1"/>
</dbReference>
<dbReference type="EMBL" id="CAADEX010000010">
    <property type="protein sequence ID" value="VFJ45390.1"/>
    <property type="molecule type" value="Genomic_DNA"/>
</dbReference>
<dbReference type="AlphaFoldDB" id="A0A450S166"/>
<accession>A0A450S166</accession>
<dbReference type="SUPFAM" id="SSF143880">
    <property type="entry name" value="NE0471 N-terminal domain-like"/>
    <property type="match status" value="1"/>
</dbReference>
<reference evidence="1" key="1">
    <citation type="submission" date="2019-02" db="EMBL/GenBank/DDBJ databases">
        <authorList>
            <person name="Gruber-Vodicka R. H."/>
            <person name="Seah K. B. B."/>
        </authorList>
    </citation>
    <scope>NUCLEOTIDE SEQUENCE</scope>
    <source>
        <strain evidence="1">BECK_DK47</strain>
    </source>
</reference>
<sequence length="83" mass="9345">MKLQSFQNTGFRFSLLFADGKNIMTDLQPLIGAHISEEDLASVRIDPDWGCLEFRDGAVDIEPATLYRYAANHRANHYDSQAA</sequence>
<dbReference type="InterPro" id="IPR018841">
    <property type="entry name" value="DUF2442"/>
</dbReference>
<evidence type="ECO:0008006" key="2">
    <source>
        <dbReference type="Google" id="ProtNLM"/>
    </source>
</evidence>
<protein>
    <recommendedName>
        <fullName evidence="2">DUF2442 domain-containing protein</fullName>
    </recommendedName>
</protein>
<proteinExistence type="predicted"/>
<evidence type="ECO:0000313" key="1">
    <source>
        <dbReference type="EMBL" id="VFJ45390.1"/>
    </source>
</evidence>
<organism evidence="1">
    <name type="scientific">Candidatus Kentrum sp. DK</name>
    <dbReference type="NCBI Taxonomy" id="2126562"/>
    <lineage>
        <taxon>Bacteria</taxon>
        <taxon>Pseudomonadati</taxon>
        <taxon>Pseudomonadota</taxon>
        <taxon>Gammaproteobacteria</taxon>
        <taxon>Candidatus Kentrum</taxon>
    </lineage>
</organism>